<evidence type="ECO:0000313" key="3">
    <source>
        <dbReference type="Proteomes" id="UP000245250"/>
    </source>
</evidence>
<dbReference type="RefSeq" id="WP_109192271.1">
    <property type="nucleotide sequence ID" value="NZ_CP029255.1"/>
</dbReference>
<dbReference type="EMBL" id="CP029255">
    <property type="protein sequence ID" value="AWK04787.1"/>
    <property type="molecule type" value="Genomic_DNA"/>
</dbReference>
<organism evidence="2 3">
    <name type="scientific">Flavobacterium crocinum</name>
    <dbReference type="NCBI Taxonomy" id="2183896"/>
    <lineage>
        <taxon>Bacteria</taxon>
        <taxon>Pseudomonadati</taxon>
        <taxon>Bacteroidota</taxon>
        <taxon>Flavobacteriia</taxon>
        <taxon>Flavobacteriales</taxon>
        <taxon>Flavobacteriaceae</taxon>
        <taxon>Flavobacterium</taxon>
    </lineage>
</organism>
<reference evidence="2 3" key="1">
    <citation type="submission" date="2018-05" db="EMBL/GenBank/DDBJ databases">
        <title>Genome sequencing of Flavobacterium sp. HYN0056.</title>
        <authorList>
            <person name="Yi H."/>
            <person name="Baek C."/>
        </authorList>
    </citation>
    <scope>NUCLEOTIDE SEQUENCE [LARGE SCALE GENOMIC DNA]</scope>
    <source>
        <strain evidence="2 3">HYN0056</strain>
    </source>
</reference>
<gene>
    <name evidence="2" type="ORF">HYN56_11350</name>
</gene>
<keyword evidence="3" id="KW-1185">Reference proteome</keyword>
<accession>A0A2S1YL27</accession>
<protein>
    <recommendedName>
        <fullName evidence="1">Novel STAND NTPase 3 domain-containing protein</fullName>
    </recommendedName>
</protein>
<name>A0A2S1YL27_9FLAO</name>
<dbReference type="KEGG" id="fcr:HYN56_11350"/>
<evidence type="ECO:0000313" key="2">
    <source>
        <dbReference type="EMBL" id="AWK04787.1"/>
    </source>
</evidence>
<dbReference type="InterPro" id="IPR049050">
    <property type="entry name" value="nSTAND3"/>
</dbReference>
<feature type="domain" description="Novel STAND NTPase 3" evidence="1">
    <location>
        <begin position="249"/>
        <end position="363"/>
    </location>
</feature>
<proteinExistence type="predicted"/>
<sequence length="1297" mass="149806">MSVTKAGPSGYHYQYLTGLYLYLFYRSFKTVKSVIIDSKGKGDICLVFKEKGIDVQFEFECKERKPALNKNYFLKCITKFDPYSNDLYVLSKLNDKVTDEYFIITSARAEQFCEDLSIIANNTNLVKHQQKRTKKVLKEFTEAVIKCQADSDVRNKFVENHLKKLNIEEIELLLDKITIVDQLDAFSIREKIGILLSKSKVAVSYQETLVLQLLEIIRNSSGTDYNILDDLNSLIDKNLSFQPEIFQPYVKIGNEDILLDELKKNKLLLLSGASLCGKTQRCHQVVRELHNEFPGFSYFITSDIRAAEQFVFSGRQEEGRICYLEDPIGQYPSDIDYGEVKKLENFVRKISPNRDHYLICTATLQLTDKLSASGCLSAYNWHDLTLTDKSKAFEIWSQLTDSGKKVPAQLNKLVRQAISFSSDKDMLQPGQLAFLSRGGSYRSIPSTLDELRHLAQFNAQSITDLIKRDPNLIQAMEILALGASTNFGPLQVDLEYIDADEKDYFPGINKINSSNSGIAIGKSADYKIAEYKVQSNVNKAFLNSVSNLIDLGYLTTYGEQFVFAHPVYQEAARKLWSGDNPMRFTASLRKIKMIVGCLNPKMALQGVRNLYLLFKNTSKTSDHQEIIAIAEMAANSTFVIVRDEAALFLISCFDFLNAESKDRLRSIFENRFEYGSTKYFWKDNIVFVPDFKHIEVGWFGNECLSKKDTQNAWADFMEDVRLLPVETAALMLKSMIRASRTNPQPLCYEIKAIKTFLNYDEAFIREFAAYLLAASINIDTFNELKEIYYENDAFVKFQLIKGLFRSYPYLKDKSKQKEIFDFMRSIFDDRFVSYGAVTFFTQFSAGYTSATFDWWYEVKPTARRPMWYLWGELMPILFKYLPSDIRINNGRFHNTLNEALVTDICKTNLLNAFIDWLKVYFKDPDRRSGLGEVFFSFFDENFEKIKRIKRLEMIKSLLEFDDKSFQSSIINQLVSKSKLLNKKELKLVLEKIRTSCLMAKVMAFTNSEANDEVQMAALGYVTKDKNANEVIEMIPDNLMGDIIYTTYLNYSVQSYSNINKVLWDSILKYYLEHPEQKNFTLAVLVFFEDIFKLQSTRNGLWINHEKIFEAIVKDCDDTNLKFMSLLLILQLMNDRYTESDTFLSTMYETKNTDLINFIQKHIIDNIECISNASNLDLLKNLITLDSINKNLYFDLFINKIFELGFDNTDDEDLETSTSTVITFALESRNLRLSKSFDIVEHWYSIKKTSLDSRLAEVINSSSTAFIEKCQAQEEEMELQIKSIFEECIGRTDLQIYL</sequence>
<evidence type="ECO:0000259" key="1">
    <source>
        <dbReference type="Pfam" id="PF20720"/>
    </source>
</evidence>
<dbReference type="OrthoDB" id="8421916at2"/>
<dbReference type="Pfam" id="PF20720">
    <property type="entry name" value="nSTAND3"/>
    <property type="match status" value="1"/>
</dbReference>
<dbReference type="Proteomes" id="UP000245250">
    <property type="component" value="Chromosome"/>
</dbReference>